<name>X0WEV6_9ZZZZ</name>
<accession>X0WEV6</accession>
<dbReference type="InterPro" id="IPR007160">
    <property type="entry name" value="DUF362"/>
</dbReference>
<feature type="non-terminal residue" evidence="2">
    <location>
        <position position="1"/>
    </location>
</feature>
<gene>
    <name evidence="2" type="ORF">S01H1_49372</name>
</gene>
<dbReference type="Pfam" id="PF04015">
    <property type="entry name" value="DUF362"/>
    <property type="match status" value="1"/>
</dbReference>
<protein>
    <recommendedName>
        <fullName evidence="1">DUF362 domain-containing protein</fullName>
    </recommendedName>
</protein>
<feature type="domain" description="DUF362" evidence="1">
    <location>
        <begin position="3"/>
        <end position="163"/>
    </location>
</feature>
<evidence type="ECO:0000259" key="1">
    <source>
        <dbReference type="Pfam" id="PF04015"/>
    </source>
</evidence>
<sequence>GMGDTRAAMRDMGIFSLADDLGCETVVFDELEAGDWEMMQVEGSHWQGGFAVARPVLEAEGVVQTCCLKTHGYGGHFTMSLKNSVGLVAKRVPGESHDYMSELHSSPDQRRMIAEINMAYIPDLIVLDGVEAFVSGGPAKGSRVKSNVILAGTDRIAIDAVGVAILRYFGTTEAVSQGTIFQQEQISRAVELGLGVTGPEKIELITGDEESEAYAAQISEILTG</sequence>
<organism evidence="2">
    <name type="scientific">marine sediment metagenome</name>
    <dbReference type="NCBI Taxonomy" id="412755"/>
    <lineage>
        <taxon>unclassified sequences</taxon>
        <taxon>metagenomes</taxon>
        <taxon>ecological metagenomes</taxon>
    </lineage>
</organism>
<comment type="caution">
    <text evidence="2">The sequence shown here is derived from an EMBL/GenBank/DDBJ whole genome shotgun (WGS) entry which is preliminary data.</text>
</comment>
<evidence type="ECO:0000313" key="2">
    <source>
        <dbReference type="EMBL" id="GAG21737.1"/>
    </source>
</evidence>
<proteinExistence type="predicted"/>
<dbReference type="AlphaFoldDB" id="X0WEV6"/>
<reference evidence="2" key="1">
    <citation type="journal article" date="2014" name="Front. Microbiol.">
        <title>High frequency of phylogenetically diverse reductive dehalogenase-homologous genes in deep subseafloor sedimentary metagenomes.</title>
        <authorList>
            <person name="Kawai M."/>
            <person name="Futagami T."/>
            <person name="Toyoda A."/>
            <person name="Takaki Y."/>
            <person name="Nishi S."/>
            <person name="Hori S."/>
            <person name="Arai W."/>
            <person name="Tsubouchi T."/>
            <person name="Morono Y."/>
            <person name="Uchiyama I."/>
            <person name="Ito T."/>
            <person name="Fujiyama A."/>
            <person name="Inagaki F."/>
            <person name="Takami H."/>
        </authorList>
    </citation>
    <scope>NUCLEOTIDE SEQUENCE</scope>
    <source>
        <strain evidence="2">Expedition CK06-06</strain>
    </source>
</reference>
<dbReference type="EMBL" id="BARS01031757">
    <property type="protein sequence ID" value="GAG21737.1"/>
    <property type="molecule type" value="Genomic_DNA"/>
</dbReference>